<keyword evidence="1" id="KW-0548">Nucleotidyltransferase</keyword>
<dbReference type="GO" id="GO:0003964">
    <property type="term" value="F:RNA-directed DNA polymerase activity"/>
    <property type="evidence" value="ECO:0007669"/>
    <property type="project" value="UniProtKB-KW"/>
</dbReference>
<dbReference type="EMBL" id="NBNE01007873">
    <property type="protein sequence ID" value="OWZ00124.1"/>
    <property type="molecule type" value="Genomic_DNA"/>
</dbReference>
<gene>
    <name evidence="1" type="ORF">PHMEG_00028760</name>
</gene>
<dbReference type="PANTHER" id="PTHR33064">
    <property type="entry name" value="POL PROTEIN"/>
    <property type="match status" value="1"/>
</dbReference>
<reference evidence="2" key="1">
    <citation type="submission" date="2017-03" db="EMBL/GenBank/DDBJ databases">
        <title>Phytopthora megakarya and P. palmivora, two closely related causual agents of cacao black pod achieved similar genome size and gene model numbers by different mechanisms.</title>
        <authorList>
            <person name="Ali S."/>
            <person name="Shao J."/>
            <person name="Larry D.J."/>
            <person name="Kronmiller B."/>
            <person name="Shen D."/>
            <person name="Strem M.D."/>
            <person name="Melnick R.L."/>
            <person name="Guiltinan M.J."/>
            <person name="Tyler B.M."/>
            <person name="Meinhardt L.W."/>
            <person name="Bailey B.A."/>
        </authorList>
    </citation>
    <scope>NUCLEOTIDE SEQUENCE [LARGE SCALE GENOMIC DNA]</scope>
    <source>
        <strain evidence="2">zdho120</strain>
    </source>
</reference>
<keyword evidence="2" id="KW-1185">Reference proteome</keyword>
<dbReference type="CDD" id="cd01647">
    <property type="entry name" value="RT_LTR"/>
    <property type="match status" value="1"/>
</dbReference>
<dbReference type="Proteomes" id="UP000198211">
    <property type="component" value="Unassembled WGS sequence"/>
</dbReference>
<dbReference type="OrthoDB" id="129582at2759"/>
<dbReference type="Gene3D" id="3.10.10.10">
    <property type="entry name" value="HIV Type 1 Reverse Transcriptase, subunit A, domain 1"/>
    <property type="match status" value="1"/>
</dbReference>
<dbReference type="SUPFAM" id="SSF56672">
    <property type="entry name" value="DNA/RNA polymerases"/>
    <property type="match status" value="1"/>
</dbReference>
<dbReference type="AlphaFoldDB" id="A0A225V4V0"/>
<dbReference type="PANTHER" id="PTHR33064:SF37">
    <property type="entry name" value="RIBONUCLEASE H"/>
    <property type="match status" value="1"/>
</dbReference>
<evidence type="ECO:0000313" key="1">
    <source>
        <dbReference type="EMBL" id="OWZ00124.1"/>
    </source>
</evidence>
<name>A0A225V4V0_9STRA</name>
<keyword evidence="1" id="KW-0808">Transferase</keyword>
<organism evidence="1 2">
    <name type="scientific">Phytophthora megakarya</name>
    <dbReference type="NCBI Taxonomy" id="4795"/>
    <lineage>
        <taxon>Eukaryota</taxon>
        <taxon>Sar</taxon>
        <taxon>Stramenopiles</taxon>
        <taxon>Oomycota</taxon>
        <taxon>Peronosporomycetes</taxon>
        <taxon>Peronosporales</taxon>
        <taxon>Peronosporaceae</taxon>
        <taxon>Phytophthora</taxon>
    </lineage>
</organism>
<comment type="caution">
    <text evidence="1">The sequence shown here is derived from an EMBL/GenBank/DDBJ whole genome shotgun (WGS) entry which is preliminary data.</text>
</comment>
<sequence>MGSTEESDPSFKEIPEYEYADEEVISHEGSDLFAEDVEAEMAVLPEVPLTAEVKIEDLKIGRPEGVDPEEAAEMEERLRQIVWKKRKWLIGKGNALPPAAKGVICDIDFSSQFREKLADMIQGLLSAGMIRAPKLPWASPIVVIVKKNGVDIRLCVDYRHGQRILGSPDDGPNILISAFITPFGVFEWLRMPFGLCNAPQIYRRLIDNALYGFWKLSLTEDTRDVFQDRVLSKPGTRSVLGRRSYIDDILIGGKSWDDLCEKVERLLEVCEEWHLSISSFLGSLNYYHRFIPDFAIFATALYSLSARNFEERATNPETRDVEKWDHAERAFATLRRKIAATPMLKHFDADR</sequence>
<dbReference type="Gene3D" id="3.30.70.270">
    <property type="match status" value="2"/>
</dbReference>
<dbReference type="InterPro" id="IPR043502">
    <property type="entry name" value="DNA/RNA_pol_sf"/>
</dbReference>
<protein>
    <submittedName>
        <fullName evidence="1">Reverse transcriptase</fullName>
    </submittedName>
</protein>
<dbReference type="InterPro" id="IPR051320">
    <property type="entry name" value="Viral_Replic_Matur_Polypro"/>
</dbReference>
<proteinExistence type="predicted"/>
<accession>A0A225V4V0</accession>
<dbReference type="InterPro" id="IPR043128">
    <property type="entry name" value="Rev_trsase/Diguanyl_cyclase"/>
</dbReference>
<keyword evidence="1" id="KW-0695">RNA-directed DNA polymerase</keyword>
<evidence type="ECO:0000313" key="2">
    <source>
        <dbReference type="Proteomes" id="UP000198211"/>
    </source>
</evidence>